<dbReference type="InterPro" id="IPR039426">
    <property type="entry name" value="TonB-dep_rcpt-like"/>
</dbReference>
<proteinExistence type="inferred from homology"/>
<evidence type="ECO:0000256" key="3">
    <source>
        <dbReference type="ARBA" id="ARBA00022448"/>
    </source>
</evidence>
<accession>A0A9X5I4G8</accession>
<comment type="caution">
    <text evidence="17">The sequence shown here is derived from an EMBL/GenBank/DDBJ whole genome shotgun (WGS) entry which is preliminary data.</text>
</comment>
<evidence type="ECO:0000256" key="8">
    <source>
        <dbReference type="ARBA" id="ARBA00023004"/>
    </source>
</evidence>
<evidence type="ECO:0000313" key="18">
    <source>
        <dbReference type="Proteomes" id="UP000031532"/>
    </source>
</evidence>
<dbReference type="InterPro" id="IPR012910">
    <property type="entry name" value="Plug_dom"/>
</dbReference>
<evidence type="ECO:0000256" key="11">
    <source>
        <dbReference type="ARBA" id="ARBA00023136"/>
    </source>
</evidence>
<feature type="domain" description="TonB-dependent receptor-like beta-barrel" evidence="15">
    <location>
        <begin position="186"/>
        <end position="619"/>
    </location>
</feature>
<evidence type="ECO:0000256" key="1">
    <source>
        <dbReference type="ARBA" id="ARBA00004571"/>
    </source>
</evidence>
<dbReference type="Gene3D" id="2.40.170.20">
    <property type="entry name" value="TonB-dependent receptor, beta-barrel domain"/>
    <property type="match status" value="1"/>
</dbReference>
<dbReference type="EMBL" id="JTJC03000002">
    <property type="protein sequence ID" value="NHC34604.1"/>
    <property type="molecule type" value="Genomic_DNA"/>
</dbReference>
<keyword evidence="8" id="KW-0408">Iron</keyword>
<evidence type="ECO:0000259" key="16">
    <source>
        <dbReference type="Pfam" id="PF07715"/>
    </source>
</evidence>
<dbReference type="PANTHER" id="PTHR32552:SF68">
    <property type="entry name" value="FERRICHROME OUTER MEMBRANE TRANSPORTER_PHAGE RECEPTOR"/>
    <property type="match status" value="1"/>
</dbReference>
<evidence type="ECO:0000256" key="2">
    <source>
        <dbReference type="ARBA" id="ARBA00009810"/>
    </source>
</evidence>
<dbReference type="Gene3D" id="2.170.130.10">
    <property type="entry name" value="TonB-dependent receptor, plug domain"/>
    <property type="match status" value="1"/>
</dbReference>
<dbReference type="InterPro" id="IPR037066">
    <property type="entry name" value="Plug_dom_sf"/>
</dbReference>
<keyword evidence="10 14" id="KW-0798">TonB box</keyword>
<dbReference type="Pfam" id="PF00593">
    <property type="entry name" value="TonB_dep_Rec_b-barrel"/>
    <property type="match status" value="1"/>
</dbReference>
<evidence type="ECO:0000256" key="10">
    <source>
        <dbReference type="ARBA" id="ARBA00023077"/>
    </source>
</evidence>
<gene>
    <name evidence="17" type="ORF">QH73_0008005</name>
</gene>
<reference evidence="17 18" key="1">
    <citation type="journal article" date="2015" name="Genome Announc.">
        <title>Draft Genome Sequence of the Terrestrial Cyanobacterium Scytonema millei VB511283, Isolated from Eastern India.</title>
        <authorList>
            <person name="Sen D."/>
            <person name="Chandrababunaidu M.M."/>
            <person name="Singh D."/>
            <person name="Sanghi N."/>
            <person name="Ghorai A."/>
            <person name="Mishra G.P."/>
            <person name="Madduluri M."/>
            <person name="Adhikary S.P."/>
            <person name="Tripathy S."/>
        </authorList>
    </citation>
    <scope>NUCLEOTIDE SEQUENCE [LARGE SCALE GENOMIC DNA]</scope>
    <source>
        <strain evidence="17 18">VB511283</strain>
    </source>
</reference>
<protein>
    <submittedName>
        <fullName evidence="17">TonB-dependent siderophore receptor</fullName>
    </submittedName>
</protein>
<evidence type="ECO:0000256" key="9">
    <source>
        <dbReference type="ARBA" id="ARBA00023065"/>
    </source>
</evidence>
<dbReference type="Pfam" id="PF07715">
    <property type="entry name" value="Plug"/>
    <property type="match status" value="1"/>
</dbReference>
<keyword evidence="9" id="KW-0406">Ion transport</keyword>
<dbReference type="InterPro" id="IPR000531">
    <property type="entry name" value="Beta-barrel_TonB"/>
</dbReference>
<keyword evidence="4 13" id="KW-1134">Transmembrane beta strand</keyword>
<keyword evidence="12 13" id="KW-0998">Cell outer membrane</keyword>
<evidence type="ECO:0000256" key="12">
    <source>
        <dbReference type="ARBA" id="ARBA00023237"/>
    </source>
</evidence>
<dbReference type="GO" id="GO:0009279">
    <property type="term" value="C:cell outer membrane"/>
    <property type="evidence" value="ECO:0007669"/>
    <property type="project" value="UniProtKB-SubCell"/>
</dbReference>
<sequence>MLLDGSPTAVTIFHPIENRYQVVPQEVLRDRNVRNINEAVETVSGVLDAGDGGIFRIFRGFSTTATSQLRNGYRIGDSYSLIPDEPTVAIEQVEVLKGPSSVLFGALEPGGVINTITKKPLREPYYRLGFEAGNRGFYQPSIDLSGPLTADRNALYRFIAAYNGSDGYFEGGGKNNTLIAPSMTLNLGDQTSLDLYYEYSKYAGDLYGGLFTAALSDGSLLPRGVNVWGNPDLTYDDRQSHKYGFELKHNFNDNLQLRSAFSVNNFSVPEQRFAVPIEIVDDRFVEFLFLDRTGSNDVYFGQIDLVGKFNTGSISHQLLVGFDYERAFEKGESFTSQTPLPPLNLLNPNYNVARPTDLIRDGKTEWLTQSYGVYLQDQIAFTDNLKLLLGGRYDWASDAYENLINDTDEPEQNDGAFSPRIGLVYQPSDIVSLYASYSRSFLQTTAFNPRQAFKPTRGTQYEVGIKTDFLDRRLSATLAAYHLTKTNVTTTDPVNPTFSIQTGEQRSQGIELDVTGEILPGWKAIASYAYTDAEITKDNTFTVGNRRNNVPYNQASLWTTYEIQQGNLQGLGFGLGLFYVGERQGDLDNSFTLDDYLRTDAALYYRRDEFRAAINIRNLFDTDYASFSDSRTYVQRGAPFTITGSVNWEF</sequence>
<feature type="domain" description="TonB-dependent receptor plug" evidence="16">
    <location>
        <begin position="20"/>
        <end position="112"/>
    </location>
</feature>
<dbReference type="GO" id="GO:0015891">
    <property type="term" value="P:siderophore transport"/>
    <property type="evidence" value="ECO:0007669"/>
    <property type="project" value="InterPro"/>
</dbReference>
<dbReference type="NCBIfam" id="TIGR01783">
    <property type="entry name" value="TonB-siderophor"/>
    <property type="match status" value="1"/>
</dbReference>
<keyword evidence="5" id="KW-0410">Iron transport</keyword>
<dbReference type="GO" id="GO:0015344">
    <property type="term" value="F:siderophore uptake transmembrane transporter activity"/>
    <property type="evidence" value="ECO:0007669"/>
    <property type="project" value="TreeGrafter"/>
</dbReference>
<comment type="similarity">
    <text evidence="2 13 14">Belongs to the TonB-dependent receptor family.</text>
</comment>
<dbReference type="FunFam" id="2.40.170.20:FF:000005">
    <property type="entry name" value="TonB-dependent siderophore receptor"/>
    <property type="match status" value="1"/>
</dbReference>
<dbReference type="SUPFAM" id="SSF56935">
    <property type="entry name" value="Porins"/>
    <property type="match status" value="1"/>
</dbReference>
<dbReference type="PANTHER" id="PTHR32552">
    <property type="entry name" value="FERRICHROME IRON RECEPTOR-RELATED"/>
    <property type="match status" value="1"/>
</dbReference>
<dbReference type="Proteomes" id="UP000031532">
    <property type="component" value="Unassembled WGS sequence"/>
</dbReference>
<evidence type="ECO:0000256" key="5">
    <source>
        <dbReference type="ARBA" id="ARBA00022496"/>
    </source>
</evidence>
<keyword evidence="11 13" id="KW-0472">Membrane</keyword>
<dbReference type="PROSITE" id="PS52016">
    <property type="entry name" value="TONB_DEPENDENT_REC_3"/>
    <property type="match status" value="1"/>
</dbReference>
<comment type="subcellular location">
    <subcellularLocation>
        <location evidence="1 13">Cell outer membrane</location>
        <topology evidence="1 13">Multi-pass membrane protein</topology>
    </subcellularLocation>
</comment>
<keyword evidence="7" id="KW-0732">Signal</keyword>
<dbReference type="InterPro" id="IPR010105">
    <property type="entry name" value="TonB_sidphr_rcpt"/>
</dbReference>
<evidence type="ECO:0000259" key="15">
    <source>
        <dbReference type="Pfam" id="PF00593"/>
    </source>
</evidence>
<keyword evidence="3 13" id="KW-0813">Transport</keyword>
<evidence type="ECO:0000256" key="4">
    <source>
        <dbReference type="ARBA" id="ARBA00022452"/>
    </source>
</evidence>
<evidence type="ECO:0000313" key="17">
    <source>
        <dbReference type="EMBL" id="NHC34604.1"/>
    </source>
</evidence>
<dbReference type="InterPro" id="IPR036942">
    <property type="entry name" value="Beta-barrel_TonB_sf"/>
</dbReference>
<dbReference type="AlphaFoldDB" id="A0A9X5I4G8"/>
<evidence type="ECO:0000256" key="14">
    <source>
        <dbReference type="RuleBase" id="RU003357"/>
    </source>
</evidence>
<evidence type="ECO:0000256" key="7">
    <source>
        <dbReference type="ARBA" id="ARBA00022729"/>
    </source>
</evidence>
<organism evidence="17 18">
    <name type="scientific">Scytonema millei VB511283</name>
    <dbReference type="NCBI Taxonomy" id="1245923"/>
    <lineage>
        <taxon>Bacteria</taxon>
        <taxon>Bacillati</taxon>
        <taxon>Cyanobacteriota</taxon>
        <taxon>Cyanophyceae</taxon>
        <taxon>Nostocales</taxon>
        <taxon>Scytonemataceae</taxon>
        <taxon>Scytonema</taxon>
    </lineage>
</organism>
<dbReference type="GO" id="GO:0038023">
    <property type="term" value="F:signaling receptor activity"/>
    <property type="evidence" value="ECO:0007669"/>
    <property type="project" value="InterPro"/>
</dbReference>
<evidence type="ECO:0000256" key="13">
    <source>
        <dbReference type="PROSITE-ProRule" id="PRU01360"/>
    </source>
</evidence>
<dbReference type="OrthoDB" id="503423at2"/>
<keyword evidence="17" id="KW-0675">Receptor</keyword>
<keyword evidence="6 13" id="KW-0812">Transmembrane</keyword>
<dbReference type="CDD" id="cd01347">
    <property type="entry name" value="ligand_gated_channel"/>
    <property type="match status" value="1"/>
</dbReference>
<name>A0A9X5I4G8_9CYAN</name>
<evidence type="ECO:0000256" key="6">
    <source>
        <dbReference type="ARBA" id="ARBA00022692"/>
    </source>
</evidence>
<keyword evidence="18" id="KW-1185">Reference proteome</keyword>